<sequence>TELTAFTFTGDAADIGAGSVLGVELRANEVEDACGVCGGDDSSCDAGCGPNEPGIPADNSIRDQAGYIAGTGFSIAADGTIADQFQINLEYQAGVDSDAVDTWNDWAGAIGDGVGVNWHDPHYYTLLVDPDGGLEATTYNGTDNPNHADDSGSLQWTITGWDQTILAGYIDGNRLVVSPPNTYRPFDPNLNVNVQEDFSGLIQTELTAFTFTGDAADIGAGTVLGVELRDDSDLACNCDGDFEDCAGSCGGSAEVDECGDCGGSGIADGACDCDGNVDAGCG</sequence>
<protein>
    <submittedName>
        <fullName evidence="1">Uncharacterized protein</fullName>
    </submittedName>
</protein>
<dbReference type="AlphaFoldDB" id="A0A382VV80"/>
<reference evidence="1" key="1">
    <citation type="submission" date="2018-05" db="EMBL/GenBank/DDBJ databases">
        <authorList>
            <person name="Lanie J.A."/>
            <person name="Ng W.-L."/>
            <person name="Kazmierczak K.M."/>
            <person name="Andrzejewski T.M."/>
            <person name="Davidsen T.M."/>
            <person name="Wayne K.J."/>
            <person name="Tettelin H."/>
            <person name="Glass J.I."/>
            <person name="Rusch D."/>
            <person name="Podicherti R."/>
            <person name="Tsui H.-C.T."/>
            <person name="Winkler M.E."/>
        </authorList>
    </citation>
    <scope>NUCLEOTIDE SEQUENCE</scope>
</reference>
<gene>
    <name evidence="1" type="ORF">METZ01_LOCUS403257</name>
</gene>
<feature type="non-terminal residue" evidence="1">
    <location>
        <position position="1"/>
    </location>
</feature>
<organism evidence="1">
    <name type="scientific">marine metagenome</name>
    <dbReference type="NCBI Taxonomy" id="408172"/>
    <lineage>
        <taxon>unclassified sequences</taxon>
        <taxon>metagenomes</taxon>
        <taxon>ecological metagenomes</taxon>
    </lineage>
</organism>
<proteinExistence type="predicted"/>
<accession>A0A382VV80</accession>
<name>A0A382VV80_9ZZZZ</name>
<feature type="non-terminal residue" evidence="1">
    <location>
        <position position="282"/>
    </location>
</feature>
<dbReference type="EMBL" id="UINC01154881">
    <property type="protein sequence ID" value="SVD50403.1"/>
    <property type="molecule type" value="Genomic_DNA"/>
</dbReference>
<evidence type="ECO:0000313" key="1">
    <source>
        <dbReference type="EMBL" id="SVD50403.1"/>
    </source>
</evidence>